<accession>A0A2P2R004</accession>
<reference evidence="1" key="1">
    <citation type="submission" date="2018-02" db="EMBL/GenBank/DDBJ databases">
        <title>Rhizophora mucronata_Transcriptome.</title>
        <authorList>
            <person name="Meera S.P."/>
            <person name="Sreeshan A."/>
            <person name="Augustine A."/>
        </authorList>
    </citation>
    <scope>NUCLEOTIDE SEQUENCE</scope>
    <source>
        <tissue evidence="1">Leaf</tissue>
    </source>
</reference>
<protein>
    <submittedName>
        <fullName evidence="1">Uncharacterized protein</fullName>
    </submittedName>
</protein>
<name>A0A2P2R004_RHIMU</name>
<proteinExistence type="predicted"/>
<dbReference type="EMBL" id="GGEC01092066">
    <property type="protein sequence ID" value="MBX72550.1"/>
    <property type="molecule type" value="Transcribed_RNA"/>
</dbReference>
<organism evidence="1">
    <name type="scientific">Rhizophora mucronata</name>
    <name type="common">Asiatic mangrove</name>
    <dbReference type="NCBI Taxonomy" id="61149"/>
    <lineage>
        <taxon>Eukaryota</taxon>
        <taxon>Viridiplantae</taxon>
        <taxon>Streptophyta</taxon>
        <taxon>Embryophyta</taxon>
        <taxon>Tracheophyta</taxon>
        <taxon>Spermatophyta</taxon>
        <taxon>Magnoliopsida</taxon>
        <taxon>eudicotyledons</taxon>
        <taxon>Gunneridae</taxon>
        <taxon>Pentapetalae</taxon>
        <taxon>rosids</taxon>
        <taxon>fabids</taxon>
        <taxon>Malpighiales</taxon>
        <taxon>Rhizophoraceae</taxon>
        <taxon>Rhizophora</taxon>
    </lineage>
</organism>
<sequence>MSLNQQQNKI</sequence>
<evidence type="ECO:0000313" key="1">
    <source>
        <dbReference type="EMBL" id="MBX72550.1"/>
    </source>
</evidence>